<evidence type="ECO:0000313" key="17">
    <source>
        <dbReference type="Proteomes" id="UP000297245"/>
    </source>
</evidence>
<dbReference type="PANTHER" id="PTHR24305:SF166">
    <property type="entry name" value="CYTOCHROME P450 12A4, MITOCHONDRIAL-RELATED"/>
    <property type="match status" value="1"/>
</dbReference>
<dbReference type="Gene3D" id="1.10.630.10">
    <property type="entry name" value="Cytochrome P450"/>
    <property type="match status" value="1"/>
</dbReference>
<keyword evidence="5 13" id="KW-0349">Heme</keyword>
<protein>
    <submittedName>
        <fullName evidence="16">Cytochrome P450</fullName>
    </submittedName>
</protein>
<dbReference type="PROSITE" id="PS00086">
    <property type="entry name" value="CYTOCHROME_P450"/>
    <property type="match status" value="1"/>
</dbReference>
<accession>A0A4S8KM12</accession>
<evidence type="ECO:0000313" key="16">
    <source>
        <dbReference type="EMBL" id="THU76569.1"/>
    </source>
</evidence>
<sequence length="546" mass="61860">MVSNLVLIIIGLASVLWIYLVNRRKPLHHHNSLANLPGPEAQSWLKGNFIQALNPKAWGFHLRLLQEFGPTVRHDGLMGDKQLITYDPKAMHHVLVKDQALYERQSLEFARLIFGKGLTGITGEAHRKQRRALNPVFSIAHMKDMLPIFYDVVHKLERGMSRKFESENKPQEIEMLLWMSRTALELVGQAGLGYSFDSLEDDATAHPYPGILKQLITTLGQMWIIRTYVLPWASKIGTPGFQRWFVNTLPWKNGHHVRDMVDYMWEVSKEIYEGKMKALAEGDEAVARQVGKGKDIMSILMRMNTEENENKMEEDEVLGQMSTLVFAAMDTTSSALARVLDLLSTRPDVQAKLRQEILQARKGNEDIPYDVLVSLPYLDAICRETLRLYPPVLNVVRIAKQDTILPLSNPVTGIDGTPIFEVHVPKGSTIMISVLNSNRNPAIWGPDSLEWKPERWLSPLPNDLIEAHIPGVYSHLMTFNAGGRSCIGFKFSQLEMKAVLSMLIAKFNFTPSDKSVFWQMNLIATPSVQGNERMSQMPLVVSKVEE</sequence>
<comment type="cofactor">
    <cofactor evidence="1 13">
        <name>heme</name>
        <dbReference type="ChEBI" id="CHEBI:30413"/>
    </cofactor>
</comment>
<evidence type="ECO:0000256" key="13">
    <source>
        <dbReference type="PIRSR" id="PIRSR602403-1"/>
    </source>
</evidence>
<keyword evidence="12 15" id="KW-0472">Membrane</keyword>
<dbReference type="EMBL" id="ML180836">
    <property type="protein sequence ID" value="THU76569.1"/>
    <property type="molecule type" value="Genomic_DNA"/>
</dbReference>
<proteinExistence type="inferred from homology"/>
<dbReference type="GO" id="GO:0004497">
    <property type="term" value="F:monooxygenase activity"/>
    <property type="evidence" value="ECO:0007669"/>
    <property type="project" value="UniProtKB-KW"/>
</dbReference>
<dbReference type="InterPro" id="IPR036396">
    <property type="entry name" value="Cyt_P450_sf"/>
</dbReference>
<dbReference type="InterPro" id="IPR050121">
    <property type="entry name" value="Cytochrome_P450_monoxygenase"/>
</dbReference>
<evidence type="ECO:0000256" key="1">
    <source>
        <dbReference type="ARBA" id="ARBA00001971"/>
    </source>
</evidence>
<evidence type="ECO:0000256" key="15">
    <source>
        <dbReference type="SAM" id="Phobius"/>
    </source>
</evidence>
<dbReference type="OrthoDB" id="1470350at2759"/>
<evidence type="ECO:0000256" key="9">
    <source>
        <dbReference type="ARBA" id="ARBA00023002"/>
    </source>
</evidence>
<feature type="binding site" description="axial binding residue" evidence="13">
    <location>
        <position position="486"/>
    </location>
    <ligand>
        <name>heme</name>
        <dbReference type="ChEBI" id="CHEBI:30413"/>
    </ligand>
    <ligandPart>
        <name>Fe</name>
        <dbReference type="ChEBI" id="CHEBI:18248"/>
    </ligandPart>
</feature>
<dbReference type="InterPro" id="IPR001128">
    <property type="entry name" value="Cyt_P450"/>
</dbReference>
<dbReference type="GO" id="GO:0016020">
    <property type="term" value="C:membrane"/>
    <property type="evidence" value="ECO:0007669"/>
    <property type="project" value="UniProtKB-SubCell"/>
</dbReference>
<evidence type="ECO:0000256" key="14">
    <source>
        <dbReference type="RuleBase" id="RU000461"/>
    </source>
</evidence>
<evidence type="ECO:0000256" key="7">
    <source>
        <dbReference type="ARBA" id="ARBA00022723"/>
    </source>
</evidence>
<keyword evidence="17" id="KW-1185">Reference proteome</keyword>
<feature type="transmembrane region" description="Helical" evidence="15">
    <location>
        <begin position="6"/>
        <end position="22"/>
    </location>
</feature>
<name>A0A4S8KM12_DENBC</name>
<reference evidence="16 17" key="1">
    <citation type="journal article" date="2019" name="Nat. Ecol. Evol.">
        <title>Megaphylogeny resolves global patterns of mushroom evolution.</title>
        <authorList>
            <person name="Varga T."/>
            <person name="Krizsan K."/>
            <person name="Foldi C."/>
            <person name="Dima B."/>
            <person name="Sanchez-Garcia M."/>
            <person name="Sanchez-Ramirez S."/>
            <person name="Szollosi G.J."/>
            <person name="Szarkandi J.G."/>
            <person name="Papp V."/>
            <person name="Albert L."/>
            <person name="Andreopoulos W."/>
            <person name="Angelini C."/>
            <person name="Antonin V."/>
            <person name="Barry K.W."/>
            <person name="Bougher N.L."/>
            <person name="Buchanan P."/>
            <person name="Buyck B."/>
            <person name="Bense V."/>
            <person name="Catcheside P."/>
            <person name="Chovatia M."/>
            <person name="Cooper J."/>
            <person name="Damon W."/>
            <person name="Desjardin D."/>
            <person name="Finy P."/>
            <person name="Geml J."/>
            <person name="Haridas S."/>
            <person name="Hughes K."/>
            <person name="Justo A."/>
            <person name="Karasinski D."/>
            <person name="Kautmanova I."/>
            <person name="Kiss B."/>
            <person name="Kocsube S."/>
            <person name="Kotiranta H."/>
            <person name="LaButti K.M."/>
            <person name="Lechner B.E."/>
            <person name="Liimatainen K."/>
            <person name="Lipzen A."/>
            <person name="Lukacs Z."/>
            <person name="Mihaltcheva S."/>
            <person name="Morgado L.N."/>
            <person name="Niskanen T."/>
            <person name="Noordeloos M.E."/>
            <person name="Ohm R.A."/>
            <person name="Ortiz-Santana B."/>
            <person name="Ovrebo C."/>
            <person name="Racz N."/>
            <person name="Riley R."/>
            <person name="Savchenko A."/>
            <person name="Shiryaev A."/>
            <person name="Soop K."/>
            <person name="Spirin V."/>
            <person name="Szebenyi C."/>
            <person name="Tomsovsky M."/>
            <person name="Tulloss R.E."/>
            <person name="Uehling J."/>
            <person name="Grigoriev I.V."/>
            <person name="Vagvolgyi C."/>
            <person name="Papp T."/>
            <person name="Martin F.M."/>
            <person name="Miettinen O."/>
            <person name="Hibbett D.S."/>
            <person name="Nagy L.G."/>
        </authorList>
    </citation>
    <scope>NUCLEOTIDE SEQUENCE [LARGE SCALE GENOMIC DNA]</scope>
    <source>
        <strain evidence="16 17">CBS 962.96</strain>
    </source>
</reference>
<keyword evidence="7 13" id="KW-0479">Metal-binding</keyword>
<evidence type="ECO:0000256" key="4">
    <source>
        <dbReference type="ARBA" id="ARBA00010617"/>
    </source>
</evidence>
<comment type="similarity">
    <text evidence="4 14">Belongs to the cytochrome P450 family.</text>
</comment>
<dbReference type="Proteomes" id="UP000297245">
    <property type="component" value="Unassembled WGS sequence"/>
</dbReference>
<dbReference type="PANTHER" id="PTHR24305">
    <property type="entry name" value="CYTOCHROME P450"/>
    <property type="match status" value="1"/>
</dbReference>
<keyword evidence="8 15" id="KW-1133">Transmembrane helix</keyword>
<keyword evidence="11 14" id="KW-0503">Monooxygenase</keyword>
<dbReference type="Pfam" id="PF00067">
    <property type="entry name" value="p450"/>
    <property type="match status" value="1"/>
</dbReference>
<dbReference type="InterPro" id="IPR002403">
    <property type="entry name" value="Cyt_P450_E_grp-IV"/>
</dbReference>
<evidence type="ECO:0000256" key="2">
    <source>
        <dbReference type="ARBA" id="ARBA00004370"/>
    </source>
</evidence>
<keyword evidence="10 13" id="KW-0408">Iron</keyword>
<dbReference type="InterPro" id="IPR017972">
    <property type="entry name" value="Cyt_P450_CS"/>
</dbReference>
<dbReference type="GO" id="GO:0020037">
    <property type="term" value="F:heme binding"/>
    <property type="evidence" value="ECO:0007669"/>
    <property type="project" value="InterPro"/>
</dbReference>
<evidence type="ECO:0000256" key="12">
    <source>
        <dbReference type="ARBA" id="ARBA00023136"/>
    </source>
</evidence>
<keyword evidence="6 15" id="KW-0812">Transmembrane</keyword>
<evidence type="ECO:0000256" key="10">
    <source>
        <dbReference type="ARBA" id="ARBA00023004"/>
    </source>
</evidence>
<evidence type="ECO:0000256" key="6">
    <source>
        <dbReference type="ARBA" id="ARBA00022692"/>
    </source>
</evidence>
<dbReference type="PRINTS" id="PR00465">
    <property type="entry name" value="EP450IV"/>
</dbReference>
<keyword evidence="9 14" id="KW-0560">Oxidoreductase</keyword>
<comment type="subcellular location">
    <subcellularLocation>
        <location evidence="2">Membrane</location>
    </subcellularLocation>
</comment>
<dbReference type="GO" id="GO:0005506">
    <property type="term" value="F:iron ion binding"/>
    <property type="evidence" value="ECO:0007669"/>
    <property type="project" value="InterPro"/>
</dbReference>
<dbReference type="AlphaFoldDB" id="A0A4S8KM12"/>
<dbReference type="GO" id="GO:0016705">
    <property type="term" value="F:oxidoreductase activity, acting on paired donors, with incorporation or reduction of molecular oxygen"/>
    <property type="evidence" value="ECO:0007669"/>
    <property type="project" value="InterPro"/>
</dbReference>
<dbReference type="PRINTS" id="PR00385">
    <property type="entry name" value="P450"/>
</dbReference>
<evidence type="ECO:0000256" key="5">
    <source>
        <dbReference type="ARBA" id="ARBA00022617"/>
    </source>
</evidence>
<evidence type="ECO:0000256" key="8">
    <source>
        <dbReference type="ARBA" id="ARBA00022989"/>
    </source>
</evidence>
<dbReference type="SUPFAM" id="SSF48264">
    <property type="entry name" value="Cytochrome P450"/>
    <property type="match status" value="1"/>
</dbReference>
<evidence type="ECO:0000256" key="3">
    <source>
        <dbReference type="ARBA" id="ARBA00004721"/>
    </source>
</evidence>
<gene>
    <name evidence="16" type="ORF">K435DRAFT_879036</name>
</gene>
<evidence type="ECO:0000256" key="11">
    <source>
        <dbReference type="ARBA" id="ARBA00023033"/>
    </source>
</evidence>
<organism evidence="16 17">
    <name type="scientific">Dendrothele bispora (strain CBS 962.96)</name>
    <dbReference type="NCBI Taxonomy" id="1314807"/>
    <lineage>
        <taxon>Eukaryota</taxon>
        <taxon>Fungi</taxon>
        <taxon>Dikarya</taxon>
        <taxon>Basidiomycota</taxon>
        <taxon>Agaricomycotina</taxon>
        <taxon>Agaricomycetes</taxon>
        <taxon>Agaricomycetidae</taxon>
        <taxon>Agaricales</taxon>
        <taxon>Agaricales incertae sedis</taxon>
        <taxon>Dendrothele</taxon>
    </lineage>
</organism>
<dbReference type="CDD" id="cd11069">
    <property type="entry name" value="CYP_FUM15-like"/>
    <property type="match status" value="1"/>
</dbReference>
<comment type="pathway">
    <text evidence="3">Secondary metabolite biosynthesis; terpenoid biosynthesis.</text>
</comment>